<dbReference type="PROSITE" id="PS50088">
    <property type="entry name" value="ANK_REPEAT"/>
    <property type="match status" value="4"/>
</dbReference>
<dbReference type="Proteomes" id="UP000235786">
    <property type="component" value="Unassembled WGS sequence"/>
</dbReference>
<dbReference type="OrthoDB" id="20872at2759"/>
<feature type="non-terminal residue" evidence="3">
    <location>
        <position position="148"/>
    </location>
</feature>
<feature type="repeat" description="ANK" evidence="1">
    <location>
        <begin position="7"/>
        <end position="39"/>
    </location>
</feature>
<accession>A0A2J6R7E2</accession>
<dbReference type="SUPFAM" id="SSF48403">
    <property type="entry name" value="Ankyrin repeat"/>
    <property type="match status" value="1"/>
</dbReference>
<feature type="transmembrane region" description="Helical" evidence="2">
    <location>
        <begin position="12"/>
        <end position="33"/>
    </location>
</feature>
<feature type="non-terminal residue" evidence="3">
    <location>
        <position position="1"/>
    </location>
</feature>
<reference evidence="3 4" key="1">
    <citation type="submission" date="2016-04" db="EMBL/GenBank/DDBJ databases">
        <title>A degradative enzymes factory behind the ericoid mycorrhizal symbiosis.</title>
        <authorList>
            <consortium name="DOE Joint Genome Institute"/>
            <person name="Martino E."/>
            <person name="Morin E."/>
            <person name="Grelet G."/>
            <person name="Kuo A."/>
            <person name="Kohler A."/>
            <person name="Daghino S."/>
            <person name="Barry K."/>
            <person name="Choi C."/>
            <person name="Cichocki N."/>
            <person name="Clum A."/>
            <person name="Copeland A."/>
            <person name="Hainaut M."/>
            <person name="Haridas S."/>
            <person name="Labutti K."/>
            <person name="Lindquist E."/>
            <person name="Lipzen A."/>
            <person name="Khouja H.-R."/>
            <person name="Murat C."/>
            <person name="Ohm R."/>
            <person name="Olson A."/>
            <person name="Spatafora J."/>
            <person name="Veneault-Fourrey C."/>
            <person name="Henrissat B."/>
            <person name="Grigoriev I."/>
            <person name="Martin F."/>
            <person name="Perotto S."/>
        </authorList>
    </citation>
    <scope>NUCLEOTIDE SEQUENCE [LARGE SCALE GENOMIC DNA]</scope>
    <source>
        <strain evidence="3 4">F</strain>
    </source>
</reference>
<protein>
    <submittedName>
        <fullName evidence="3">Ankyrin</fullName>
    </submittedName>
</protein>
<dbReference type="EMBL" id="KZ613954">
    <property type="protein sequence ID" value="PMD34427.1"/>
    <property type="molecule type" value="Genomic_DNA"/>
</dbReference>
<evidence type="ECO:0000313" key="3">
    <source>
        <dbReference type="EMBL" id="PMD34427.1"/>
    </source>
</evidence>
<dbReference type="InterPro" id="IPR036770">
    <property type="entry name" value="Ankyrin_rpt-contain_sf"/>
</dbReference>
<keyword evidence="2" id="KW-1133">Transmembrane helix</keyword>
<feature type="repeat" description="ANK" evidence="1">
    <location>
        <begin position="74"/>
        <end position="106"/>
    </location>
</feature>
<dbReference type="Pfam" id="PF12796">
    <property type="entry name" value="Ank_2"/>
    <property type="match status" value="2"/>
</dbReference>
<keyword evidence="2" id="KW-0472">Membrane</keyword>
<feature type="repeat" description="ANK" evidence="1">
    <location>
        <begin position="106"/>
        <end position="138"/>
    </location>
</feature>
<keyword evidence="1" id="KW-0040">ANK repeat</keyword>
<dbReference type="PANTHER" id="PTHR22677:SF4">
    <property type="entry name" value="USHER SYNDROME TYPE-1G PROTEIN-LIKE PROTEIN"/>
    <property type="match status" value="1"/>
</dbReference>
<dbReference type="SMART" id="SM00248">
    <property type="entry name" value="ANK"/>
    <property type="match status" value="4"/>
</dbReference>
<evidence type="ECO:0000256" key="2">
    <source>
        <dbReference type="SAM" id="Phobius"/>
    </source>
</evidence>
<organism evidence="3 4">
    <name type="scientific">Hyaloscypha variabilis (strain UAMH 11265 / GT02V1 / F)</name>
    <name type="common">Meliniomyces variabilis</name>
    <dbReference type="NCBI Taxonomy" id="1149755"/>
    <lineage>
        <taxon>Eukaryota</taxon>
        <taxon>Fungi</taxon>
        <taxon>Dikarya</taxon>
        <taxon>Ascomycota</taxon>
        <taxon>Pezizomycotina</taxon>
        <taxon>Leotiomycetes</taxon>
        <taxon>Helotiales</taxon>
        <taxon>Hyaloscyphaceae</taxon>
        <taxon>Hyaloscypha</taxon>
        <taxon>Hyaloscypha variabilis</taxon>
    </lineage>
</organism>
<evidence type="ECO:0000313" key="4">
    <source>
        <dbReference type="Proteomes" id="UP000235786"/>
    </source>
</evidence>
<dbReference type="STRING" id="1149755.A0A2J6R7E2"/>
<dbReference type="Gene3D" id="1.25.40.20">
    <property type="entry name" value="Ankyrin repeat-containing domain"/>
    <property type="match status" value="1"/>
</dbReference>
<name>A0A2J6R7E2_HYAVF</name>
<dbReference type="PANTHER" id="PTHR22677">
    <property type="entry name" value="ANKYRIN REPEAT DOMAIN-CONTAINING PROTEIN 60"/>
    <property type="match status" value="1"/>
</dbReference>
<keyword evidence="2" id="KW-0812">Transmembrane</keyword>
<evidence type="ECO:0000256" key="1">
    <source>
        <dbReference type="PROSITE-ProRule" id="PRU00023"/>
    </source>
</evidence>
<dbReference type="InterPro" id="IPR039323">
    <property type="entry name" value="ANKRD_45/46/60"/>
</dbReference>
<keyword evidence="4" id="KW-1185">Reference proteome</keyword>
<dbReference type="PRINTS" id="PR01415">
    <property type="entry name" value="ANKYRIN"/>
</dbReference>
<dbReference type="AlphaFoldDB" id="A0A2J6R7E2"/>
<gene>
    <name evidence="3" type="ORF">L207DRAFT_376829</name>
</gene>
<feature type="repeat" description="ANK" evidence="1">
    <location>
        <begin position="40"/>
        <end position="72"/>
    </location>
</feature>
<dbReference type="InterPro" id="IPR002110">
    <property type="entry name" value="Ankyrin_rpt"/>
</dbReference>
<proteinExistence type="predicted"/>
<sequence length="148" mass="15627">LNARTYLGYTPLHVAAHLGLVAGASILLSHGAFTNIRDHKNNPPLFTAIELDQPQIVQLLIENGVNINSIGGLHETTALHGAAANGFPTLISLLLEKGDMVDTPSEKGTPLQLACRIGSVECVSVLLEKGANPNYRSEGQSGEPTLII</sequence>
<dbReference type="PROSITE" id="PS50297">
    <property type="entry name" value="ANK_REP_REGION"/>
    <property type="match status" value="2"/>
</dbReference>